<keyword evidence="1" id="KW-0472">Membrane</keyword>
<dbReference type="Proteomes" id="UP000199533">
    <property type="component" value="Unassembled WGS sequence"/>
</dbReference>
<evidence type="ECO:0000256" key="1">
    <source>
        <dbReference type="SAM" id="Phobius"/>
    </source>
</evidence>
<gene>
    <name evidence="2" type="ORF">SAMN05216302_101429</name>
</gene>
<keyword evidence="3" id="KW-1185">Reference proteome</keyword>
<dbReference type="STRING" id="52441.SAMN05216302_101429"/>
<dbReference type="EMBL" id="FOSP01000014">
    <property type="protein sequence ID" value="SFK74259.1"/>
    <property type="molecule type" value="Genomic_DNA"/>
</dbReference>
<dbReference type="AlphaFoldDB" id="A0A1I4C1P6"/>
<protein>
    <submittedName>
        <fullName evidence="2">Uncharacterized protein</fullName>
    </submittedName>
</protein>
<proteinExistence type="predicted"/>
<feature type="transmembrane region" description="Helical" evidence="1">
    <location>
        <begin position="57"/>
        <end position="81"/>
    </location>
</feature>
<dbReference type="RefSeq" id="WP_090699677.1">
    <property type="nucleotide sequence ID" value="NZ_FOSP01000014.1"/>
</dbReference>
<keyword evidence="1" id="KW-1133">Transmembrane helix</keyword>
<name>A0A1I4C1P6_9PROT</name>
<keyword evidence="1" id="KW-0812">Transmembrane</keyword>
<accession>A0A1I4C1P6</accession>
<evidence type="ECO:0000313" key="3">
    <source>
        <dbReference type="Proteomes" id="UP000199533"/>
    </source>
</evidence>
<sequence length="86" mass="9402">MTCPHSEKIGYLEAKVHMLEEKIKELESIAKANATAILVGETKGVTNNRWLDHAARFIGYLILIIVLVAAGKVTGVADLIIKIAKF</sequence>
<reference evidence="3" key="1">
    <citation type="submission" date="2016-10" db="EMBL/GenBank/DDBJ databases">
        <authorList>
            <person name="Varghese N."/>
            <person name="Submissions S."/>
        </authorList>
    </citation>
    <scope>NUCLEOTIDE SEQUENCE [LARGE SCALE GENOMIC DNA]</scope>
    <source>
        <strain evidence="3">Nm69</strain>
    </source>
</reference>
<organism evidence="2 3">
    <name type="scientific">Nitrosomonas aestuarii</name>
    <dbReference type="NCBI Taxonomy" id="52441"/>
    <lineage>
        <taxon>Bacteria</taxon>
        <taxon>Pseudomonadati</taxon>
        <taxon>Pseudomonadota</taxon>
        <taxon>Betaproteobacteria</taxon>
        <taxon>Nitrosomonadales</taxon>
        <taxon>Nitrosomonadaceae</taxon>
        <taxon>Nitrosomonas</taxon>
    </lineage>
</organism>
<evidence type="ECO:0000313" key="2">
    <source>
        <dbReference type="EMBL" id="SFK74259.1"/>
    </source>
</evidence>